<accession>A0A2G5PMZ1</accession>
<evidence type="ECO:0000313" key="4">
    <source>
        <dbReference type="Proteomes" id="UP000230971"/>
    </source>
</evidence>
<dbReference type="Gene3D" id="3.40.30.10">
    <property type="entry name" value="Glutaredoxin"/>
    <property type="match status" value="1"/>
</dbReference>
<dbReference type="RefSeq" id="WP_084707171.1">
    <property type="nucleotide sequence ID" value="NZ_BBUN01000222.1"/>
</dbReference>
<dbReference type="Pfam" id="PF13462">
    <property type="entry name" value="Thioredoxin_4"/>
    <property type="match status" value="1"/>
</dbReference>
<dbReference type="Proteomes" id="UP000230971">
    <property type="component" value="Unassembled WGS sequence"/>
</dbReference>
<dbReference type="InterPro" id="IPR012336">
    <property type="entry name" value="Thioredoxin-like_fold"/>
</dbReference>
<evidence type="ECO:0000259" key="2">
    <source>
        <dbReference type="Pfam" id="PF13462"/>
    </source>
</evidence>
<dbReference type="EMBL" id="PDKV01000006">
    <property type="protein sequence ID" value="PIB79661.1"/>
    <property type="molecule type" value="Genomic_DNA"/>
</dbReference>
<gene>
    <name evidence="3" type="ORF">CQY23_07025</name>
</gene>
<feature type="domain" description="Thioredoxin-like fold" evidence="2">
    <location>
        <begin position="32"/>
        <end position="197"/>
    </location>
</feature>
<keyword evidence="1" id="KW-0732">Signal</keyword>
<dbReference type="OrthoDB" id="117402at2"/>
<dbReference type="InterPro" id="IPR036249">
    <property type="entry name" value="Thioredoxin-like_sf"/>
</dbReference>
<sequence>MRSWLGVVTAAVCLVTLSANPAHADVPRSSDGTGILVGSAIAPVQLEIFIDPQCPHVAELESADGDQIAAGISDGRLAVTYRPLTFLDDRKHTDVSARISNALFLAADPATSPTAYQAFVQALYRNQTGPDNADIASMARESGLPGAVADRIAAGDYAVDTAAVNGANRDRLKEENPENPGTPTVYDLNTKTVVDIQDSDWLDKLLA</sequence>
<reference evidence="3 4" key="1">
    <citation type="journal article" date="2017" name="Infect. Genet. Evol.">
        <title>The new phylogeny of the genus Mycobacterium: The old and the news.</title>
        <authorList>
            <person name="Tortoli E."/>
            <person name="Fedrizzi T."/>
            <person name="Meehan C.J."/>
            <person name="Trovato A."/>
            <person name="Grottola A."/>
            <person name="Giacobazzi E."/>
            <person name="Serpini G.F."/>
            <person name="Tagliazucchi S."/>
            <person name="Fabio A."/>
            <person name="Bettua C."/>
            <person name="Bertorelli R."/>
            <person name="Frascaro F."/>
            <person name="De Sanctis V."/>
            <person name="Pecorari M."/>
            <person name="Jousson O."/>
            <person name="Segata N."/>
            <person name="Cirillo D.M."/>
        </authorList>
    </citation>
    <scope>NUCLEOTIDE SEQUENCE [LARGE SCALE GENOMIC DNA]</scope>
    <source>
        <strain evidence="3 4">NCTC 12882</strain>
    </source>
</reference>
<protein>
    <recommendedName>
        <fullName evidence="2">Thioredoxin-like fold domain-containing protein</fullName>
    </recommendedName>
</protein>
<dbReference type="SUPFAM" id="SSF52833">
    <property type="entry name" value="Thioredoxin-like"/>
    <property type="match status" value="1"/>
</dbReference>
<comment type="caution">
    <text evidence="3">The sequence shown here is derived from an EMBL/GenBank/DDBJ whole genome shotgun (WGS) entry which is preliminary data.</text>
</comment>
<proteinExistence type="predicted"/>
<name>A0A2G5PMZ1_MYCCE</name>
<evidence type="ECO:0000256" key="1">
    <source>
        <dbReference type="SAM" id="SignalP"/>
    </source>
</evidence>
<evidence type="ECO:0000313" key="3">
    <source>
        <dbReference type="EMBL" id="PIB79661.1"/>
    </source>
</evidence>
<dbReference type="AlphaFoldDB" id="A0A2G5PMZ1"/>
<feature type="chain" id="PRO_5013700464" description="Thioredoxin-like fold domain-containing protein" evidence="1">
    <location>
        <begin position="25"/>
        <end position="207"/>
    </location>
</feature>
<organism evidence="3 4">
    <name type="scientific">Mycobacterium celatum</name>
    <dbReference type="NCBI Taxonomy" id="28045"/>
    <lineage>
        <taxon>Bacteria</taxon>
        <taxon>Bacillati</taxon>
        <taxon>Actinomycetota</taxon>
        <taxon>Actinomycetes</taxon>
        <taxon>Mycobacteriales</taxon>
        <taxon>Mycobacteriaceae</taxon>
        <taxon>Mycobacterium</taxon>
    </lineage>
</organism>
<feature type="signal peptide" evidence="1">
    <location>
        <begin position="1"/>
        <end position="24"/>
    </location>
</feature>